<dbReference type="InterPro" id="IPR009057">
    <property type="entry name" value="Homeodomain-like_sf"/>
</dbReference>
<dbReference type="OrthoDB" id="3193022at2"/>
<evidence type="ECO:0000313" key="7">
    <source>
        <dbReference type="Proteomes" id="UP000467240"/>
    </source>
</evidence>
<feature type="DNA-binding region" description="H-T-H motif" evidence="4">
    <location>
        <begin position="33"/>
        <end position="52"/>
    </location>
</feature>
<evidence type="ECO:0000256" key="2">
    <source>
        <dbReference type="ARBA" id="ARBA00023125"/>
    </source>
</evidence>
<dbReference type="PROSITE" id="PS50977">
    <property type="entry name" value="HTH_TETR_2"/>
    <property type="match status" value="1"/>
</dbReference>
<dbReference type="GO" id="GO:0003700">
    <property type="term" value="F:DNA-binding transcription factor activity"/>
    <property type="evidence" value="ECO:0007669"/>
    <property type="project" value="TreeGrafter"/>
</dbReference>
<evidence type="ECO:0000256" key="3">
    <source>
        <dbReference type="ARBA" id="ARBA00023163"/>
    </source>
</evidence>
<dbReference type="Pfam" id="PF00440">
    <property type="entry name" value="TetR_N"/>
    <property type="match status" value="1"/>
</dbReference>
<evidence type="ECO:0000259" key="5">
    <source>
        <dbReference type="PROSITE" id="PS50977"/>
    </source>
</evidence>
<keyword evidence="2 4" id="KW-0238">DNA-binding</keyword>
<dbReference type="AlphaFoldDB" id="A0A7J5BUK9"/>
<dbReference type="PANTHER" id="PTHR30055">
    <property type="entry name" value="HTH-TYPE TRANSCRIPTIONAL REGULATOR RUTR"/>
    <property type="match status" value="1"/>
</dbReference>
<dbReference type="InterPro" id="IPR001647">
    <property type="entry name" value="HTH_TetR"/>
</dbReference>
<accession>A0A7J5BUK9</accession>
<gene>
    <name evidence="6" type="ORF">F8O01_07050</name>
</gene>
<dbReference type="InterPro" id="IPR050109">
    <property type="entry name" value="HTH-type_TetR-like_transc_reg"/>
</dbReference>
<organism evidence="6 7">
    <name type="scientific">Pseudoclavibacter chungangensis</name>
    <dbReference type="NCBI Taxonomy" id="587635"/>
    <lineage>
        <taxon>Bacteria</taxon>
        <taxon>Bacillati</taxon>
        <taxon>Actinomycetota</taxon>
        <taxon>Actinomycetes</taxon>
        <taxon>Micrococcales</taxon>
        <taxon>Microbacteriaceae</taxon>
        <taxon>Pseudoclavibacter</taxon>
    </lineage>
</organism>
<name>A0A7J5BUK9_9MICO</name>
<comment type="caution">
    <text evidence="6">The sequence shown here is derived from an EMBL/GenBank/DDBJ whole genome shotgun (WGS) entry which is preliminary data.</text>
</comment>
<keyword evidence="7" id="KW-1185">Reference proteome</keyword>
<dbReference type="PANTHER" id="PTHR30055:SF234">
    <property type="entry name" value="HTH-TYPE TRANSCRIPTIONAL REGULATOR BETI"/>
    <property type="match status" value="1"/>
</dbReference>
<protein>
    <submittedName>
        <fullName evidence="6">TetR/AcrR family transcriptional regulator</fullName>
    </submittedName>
</protein>
<dbReference type="SUPFAM" id="SSF46689">
    <property type="entry name" value="Homeodomain-like"/>
    <property type="match status" value="1"/>
</dbReference>
<feature type="domain" description="HTH tetR-type" evidence="5">
    <location>
        <begin position="10"/>
        <end position="70"/>
    </location>
</feature>
<dbReference type="EMBL" id="WBJZ01000007">
    <property type="protein sequence ID" value="KAB1658015.1"/>
    <property type="molecule type" value="Genomic_DNA"/>
</dbReference>
<evidence type="ECO:0000256" key="4">
    <source>
        <dbReference type="PROSITE-ProRule" id="PRU00335"/>
    </source>
</evidence>
<reference evidence="6 7" key="1">
    <citation type="submission" date="2019-09" db="EMBL/GenBank/DDBJ databases">
        <title>Phylogeny of genus Pseudoclavibacter and closely related genus.</title>
        <authorList>
            <person name="Li Y."/>
        </authorList>
    </citation>
    <scope>NUCLEOTIDE SEQUENCE [LARGE SCALE GENOMIC DNA]</scope>
    <source>
        <strain evidence="6 7">DSM 23821</strain>
    </source>
</reference>
<evidence type="ECO:0000313" key="6">
    <source>
        <dbReference type="EMBL" id="KAB1658015.1"/>
    </source>
</evidence>
<dbReference type="Gene3D" id="1.10.357.10">
    <property type="entry name" value="Tetracycline Repressor, domain 2"/>
    <property type="match status" value="1"/>
</dbReference>
<sequence length="215" mass="23449">MGREDPRLARSRDALVAAMTEALDSDEGIDRLTIAELTKRAGVSRPTFYQHFADPAALVRAAGVARLEAVFVCVPQAALGESWRRFVRGTIRTILAELHERRRFYLRALDADNGGDLSRDVIEFLAVRLRDVSPLGPVLRRGVGDDLAVARSEFLAAGVFWHVARWLQRDGASAEAIDDIVEEVSELLLTASGATPEEIATARAEDALDATGVRA</sequence>
<proteinExistence type="predicted"/>
<keyword evidence="1" id="KW-0805">Transcription regulation</keyword>
<dbReference type="RefSeq" id="WP_158040172.1">
    <property type="nucleotide sequence ID" value="NZ_JACCFV010000001.1"/>
</dbReference>
<keyword evidence="3" id="KW-0804">Transcription</keyword>
<evidence type="ECO:0000256" key="1">
    <source>
        <dbReference type="ARBA" id="ARBA00023015"/>
    </source>
</evidence>
<dbReference type="GO" id="GO:0000976">
    <property type="term" value="F:transcription cis-regulatory region binding"/>
    <property type="evidence" value="ECO:0007669"/>
    <property type="project" value="TreeGrafter"/>
</dbReference>
<dbReference type="Proteomes" id="UP000467240">
    <property type="component" value="Unassembled WGS sequence"/>
</dbReference>